<evidence type="ECO:0000256" key="2">
    <source>
        <dbReference type="SAM" id="MobiDB-lite"/>
    </source>
</evidence>
<evidence type="ECO:0000256" key="1">
    <source>
        <dbReference type="ARBA" id="ARBA00022553"/>
    </source>
</evidence>
<feature type="compositionally biased region" description="Acidic residues" evidence="2">
    <location>
        <begin position="24"/>
        <end position="57"/>
    </location>
</feature>
<keyword evidence="1" id="KW-0597">Phosphoprotein</keyword>
<dbReference type="EMBL" id="RBAL01000001">
    <property type="protein sequence ID" value="RKN46690.1"/>
    <property type="molecule type" value="Genomic_DNA"/>
</dbReference>
<protein>
    <submittedName>
        <fullName evidence="4">FHA domain-containing protein</fullName>
    </submittedName>
</protein>
<evidence type="ECO:0000313" key="5">
    <source>
        <dbReference type="Proteomes" id="UP000272474"/>
    </source>
</evidence>
<sequence length="256" mass="26615">MTGETGRPGDGRPGPQNAARDPDDLVDPEDLADAVDPEDTADPEDGDAAEDPEDWDDPDHPTSAPPSLSREPGPADPEALAYVSPEDPAYPGVSEEPERGEAGPGPAPAPGAGCAPLAPYPCWNCGSRVTPPAAACPSCLSPLAHLVLELNTSPALRVTVGPGRELRLGRDPEWAPQTAVPLGLAIGVSRRHATITVDRDGSAWLTDGPAGASLNGTWLNGHRLEPPGSRHRLHDRDALALGLRVRGTVRIHLPPG</sequence>
<feature type="compositionally biased region" description="Gly residues" evidence="2">
    <location>
        <begin position="1"/>
        <end position="12"/>
    </location>
</feature>
<dbReference type="Proteomes" id="UP000272474">
    <property type="component" value="Unassembled WGS sequence"/>
</dbReference>
<accession>A0A3A9ZEA2</accession>
<dbReference type="RefSeq" id="WP_120674131.1">
    <property type="nucleotide sequence ID" value="NZ_RBAL01000001.1"/>
</dbReference>
<organism evidence="4 5">
    <name type="scientific">Streptomyces hoynatensis</name>
    <dbReference type="NCBI Taxonomy" id="1141874"/>
    <lineage>
        <taxon>Bacteria</taxon>
        <taxon>Bacillati</taxon>
        <taxon>Actinomycetota</taxon>
        <taxon>Actinomycetes</taxon>
        <taxon>Kitasatosporales</taxon>
        <taxon>Streptomycetaceae</taxon>
        <taxon>Streptomyces</taxon>
    </lineage>
</organism>
<dbReference type="SMART" id="SM00240">
    <property type="entry name" value="FHA"/>
    <property type="match status" value="1"/>
</dbReference>
<dbReference type="OrthoDB" id="3078176at2"/>
<feature type="region of interest" description="Disordered" evidence="2">
    <location>
        <begin position="1"/>
        <end position="108"/>
    </location>
</feature>
<dbReference type="PROSITE" id="PS50006">
    <property type="entry name" value="FHA_DOMAIN"/>
    <property type="match status" value="1"/>
</dbReference>
<name>A0A3A9ZEA2_9ACTN</name>
<comment type="caution">
    <text evidence="4">The sequence shown here is derived from an EMBL/GenBank/DDBJ whole genome shotgun (WGS) entry which is preliminary data.</text>
</comment>
<gene>
    <name evidence="4" type="ORF">D7294_00185</name>
</gene>
<dbReference type="Pfam" id="PF00498">
    <property type="entry name" value="FHA"/>
    <property type="match status" value="1"/>
</dbReference>
<proteinExistence type="predicted"/>
<dbReference type="SUPFAM" id="SSF49879">
    <property type="entry name" value="SMAD/FHA domain"/>
    <property type="match status" value="1"/>
</dbReference>
<evidence type="ECO:0000313" key="4">
    <source>
        <dbReference type="EMBL" id="RKN46690.1"/>
    </source>
</evidence>
<dbReference type="InterPro" id="IPR008984">
    <property type="entry name" value="SMAD_FHA_dom_sf"/>
</dbReference>
<keyword evidence="5" id="KW-1185">Reference proteome</keyword>
<dbReference type="InterPro" id="IPR000253">
    <property type="entry name" value="FHA_dom"/>
</dbReference>
<feature type="domain" description="FHA" evidence="3">
    <location>
        <begin position="166"/>
        <end position="224"/>
    </location>
</feature>
<dbReference type="Gene3D" id="2.60.200.20">
    <property type="match status" value="1"/>
</dbReference>
<dbReference type="CDD" id="cd00060">
    <property type="entry name" value="FHA"/>
    <property type="match status" value="1"/>
</dbReference>
<evidence type="ECO:0000259" key="3">
    <source>
        <dbReference type="PROSITE" id="PS50006"/>
    </source>
</evidence>
<reference evidence="4 5" key="1">
    <citation type="journal article" date="2014" name="Int. J. Syst. Evol. Microbiol.">
        <title>Streptomyces hoynatensis sp. nov., isolated from deep marine sediment.</title>
        <authorList>
            <person name="Veyisoglu A."/>
            <person name="Sahin N."/>
        </authorList>
    </citation>
    <scope>NUCLEOTIDE SEQUENCE [LARGE SCALE GENOMIC DNA]</scope>
    <source>
        <strain evidence="4 5">KCTC 29097</strain>
    </source>
</reference>
<dbReference type="AlphaFoldDB" id="A0A3A9ZEA2"/>